<dbReference type="Proteomes" id="UP001049176">
    <property type="component" value="Chromosome 8"/>
</dbReference>
<dbReference type="GO" id="GO:0016838">
    <property type="term" value="F:carbon-oxygen lyase activity, acting on phosphates"/>
    <property type="evidence" value="ECO:0007669"/>
    <property type="project" value="InterPro"/>
</dbReference>
<dbReference type="SUPFAM" id="SSF48576">
    <property type="entry name" value="Terpenoid synthases"/>
    <property type="match status" value="1"/>
</dbReference>
<proteinExistence type="inferred from homology"/>
<name>A0A9P7RS59_9AGAR</name>
<keyword evidence="2" id="KW-0456">Lyase</keyword>
<accession>A0A9P7RS59</accession>
<dbReference type="SFLD" id="SFLDS00005">
    <property type="entry name" value="Isoprenoid_Synthase_Type_I"/>
    <property type="match status" value="1"/>
</dbReference>
<dbReference type="InterPro" id="IPR024652">
    <property type="entry name" value="Trichodiene_synth"/>
</dbReference>
<dbReference type="RefSeq" id="XP_043005181.1">
    <property type="nucleotide sequence ID" value="XM_043157813.1"/>
</dbReference>
<dbReference type="GeneID" id="66081754"/>
<dbReference type="Pfam" id="PF06330">
    <property type="entry name" value="TRI5"/>
    <property type="match status" value="1"/>
</dbReference>
<dbReference type="OrthoDB" id="2998174at2759"/>
<organism evidence="3 4">
    <name type="scientific">Marasmius oreades</name>
    <name type="common">fairy-ring Marasmius</name>
    <dbReference type="NCBI Taxonomy" id="181124"/>
    <lineage>
        <taxon>Eukaryota</taxon>
        <taxon>Fungi</taxon>
        <taxon>Dikarya</taxon>
        <taxon>Basidiomycota</taxon>
        <taxon>Agaricomycotina</taxon>
        <taxon>Agaricomycetes</taxon>
        <taxon>Agaricomycetidae</taxon>
        <taxon>Agaricales</taxon>
        <taxon>Marasmiineae</taxon>
        <taxon>Marasmiaceae</taxon>
        <taxon>Marasmius</taxon>
    </lineage>
</organism>
<gene>
    <name evidence="3" type="ORF">E1B28_012679</name>
</gene>
<dbReference type="AlphaFoldDB" id="A0A9P7RS59"/>
<evidence type="ECO:0000256" key="2">
    <source>
        <dbReference type="ARBA" id="ARBA00023239"/>
    </source>
</evidence>
<evidence type="ECO:0000256" key="1">
    <source>
        <dbReference type="ARBA" id="ARBA00007946"/>
    </source>
</evidence>
<protein>
    <recommendedName>
        <fullName evidence="5">Terpenoid synthase</fullName>
    </recommendedName>
</protein>
<reference evidence="3" key="1">
    <citation type="journal article" date="2021" name="Genome Biol. Evol.">
        <title>The assembled and annotated genome of the fairy-ring fungus Marasmius oreades.</title>
        <authorList>
            <person name="Hiltunen M."/>
            <person name="Ament-Velasquez S.L."/>
            <person name="Johannesson H."/>
        </authorList>
    </citation>
    <scope>NUCLEOTIDE SEQUENCE</scope>
    <source>
        <strain evidence="3">03SP1</strain>
    </source>
</reference>
<keyword evidence="4" id="KW-1185">Reference proteome</keyword>
<evidence type="ECO:0008006" key="5">
    <source>
        <dbReference type="Google" id="ProtNLM"/>
    </source>
</evidence>
<sequence length="357" mass="40484">MFAQIHDPTGPTTAPSSLDYYSLLSHLLNMNDTQGENKTTESLSFTAKSSLQRMVHELLGKCDVTLDKLSFDQDLYDECKKIMASEYHLPSPRYPWFEKYLSVGVVIAFTSYAHLPRHHRVQIAVHTSFATALDDIFSHHHQRMESFNESFLKGVSQDDLILDGLAKALLNTSKYYSPIQSNLIVTSTLDFMTSLIMEVKIKKMESFDSPSFAAYYRDMSGVSIAFAMFIFPKGIDPATYIQCTPQIGMYINYMNDVLSFYKEEVAGEEENLVSMLAKESSITKYEAIQRIADDVAEAEKDISTRLAGNKLALDGWQSFKRGYVRFHTSSPRYKLDELFELPYGLTVKETEGGVEDL</sequence>
<evidence type="ECO:0000313" key="4">
    <source>
        <dbReference type="Proteomes" id="UP001049176"/>
    </source>
</evidence>
<dbReference type="EMBL" id="CM032188">
    <property type="protein sequence ID" value="KAG7088710.1"/>
    <property type="molecule type" value="Genomic_DNA"/>
</dbReference>
<dbReference type="SFLD" id="SFLDG01021">
    <property type="entry name" value="Trichodiene_Synthase_Like"/>
    <property type="match status" value="1"/>
</dbReference>
<dbReference type="Gene3D" id="1.10.600.10">
    <property type="entry name" value="Farnesyl Diphosphate Synthase"/>
    <property type="match status" value="1"/>
</dbReference>
<comment type="caution">
    <text evidence="3">The sequence shown here is derived from an EMBL/GenBank/DDBJ whole genome shotgun (WGS) entry which is preliminary data.</text>
</comment>
<dbReference type="InterPro" id="IPR008949">
    <property type="entry name" value="Isoprenoid_synthase_dom_sf"/>
</dbReference>
<evidence type="ECO:0000313" key="3">
    <source>
        <dbReference type="EMBL" id="KAG7088710.1"/>
    </source>
</evidence>
<comment type="similarity">
    <text evidence="1">Belongs to the trichodiene synthase family.</text>
</comment>